<evidence type="ECO:0000313" key="1">
    <source>
        <dbReference type="EnsemblPlants" id="PAC:32933050.CDS.1"/>
    </source>
</evidence>
<dbReference type="EMBL" id="ABEU02000002">
    <property type="status" value="NOT_ANNOTATED_CDS"/>
    <property type="molecule type" value="Genomic_DNA"/>
</dbReference>
<proteinExistence type="predicted"/>
<dbReference type="Proteomes" id="UP000006727">
    <property type="component" value="Chromosome 2"/>
</dbReference>
<evidence type="ECO:0000313" key="2">
    <source>
        <dbReference type="Proteomes" id="UP000006727"/>
    </source>
</evidence>
<reference evidence="1" key="3">
    <citation type="submission" date="2020-12" db="UniProtKB">
        <authorList>
            <consortium name="EnsemblPlants"/>
        </authorList>
    </citation>
    <scope>IDENTIFICATION</scope>
</reference>
<dbReference type="AlphaFoldDB" id="A0A7I3Z8H8"/>
<protein>
    <submittedName>
        <fullName evidence="1">Uncharacterized protein</fullName>
    </submittedName>
</protein>
<reference evidence="1 2" key="1">
    <citation type="journal article" date="2008" name="Science">
        <title>The Physcomitrella genome reveals evolutionary insights into the conquest of land by plants.</title>
        <authorList>
            <person name="Rensing S."/>
            <person name="Lang D."/>
            <person name="Zimmer A."/>
            <person name="Terry A."/>
            <person name="Salamov A."/>
            <person name="Shapiro H."/>
            <person name="Nishiyama T."/>
            <person name="Perroud P.-F."/>
            <person name="Lindquist E."/>
            <person name="Kamisugi Y."/>
            <person name="Tanahashi T."/>
            <person name="Sakakibara K."/>
            <person name="Fujita T."/>
            <person name="Oishi K."/>
            <person name="Shin-I T."/>
            <person name="Kuroki Y."/>
            <person name="Toyoda A."/>
            <person name="Suzuki Y."/>
            <person name="Hashimoto A."/>
            <person name="Yamaguchi K."/>
            <person name="Sugano A."/>
            <person name="Kohara Y."/>
            <person name="Fujiyama A."/>
            <person name="Anterola A."/>
            <person name="Aoki S."/>
            <person name="Ashton N."/>
            <person name="Barbazuk W.B."/>
            <person name="Barker E."/>
            <person name="Bennetzen J."/>
            <person name="Bezanilla M."/>
            <person name="Blankenship R."/>
            <person name="Cho S.H."/>
            <person name="Dutcher S."/>
            <person name="Estelle M."/>
            <person name="Fawcett J.A."/>
            <person name="Gundlach H."/>
            <person name="Hanada K."/>
            <person name="Heyl A."/>
            <person name="Hicks K.A."/>
            <person name="Hugh J."/>
            <person name="Lohr M."/>
            <person name="Mayer K."/>
            <person name="Melkozernov A."/>
            <person name="Murata T."/>
            <person name="Nelson D."/>
            <person name="Pils B."/>
            <person name="Prigge M."/>
            <person name="Reiss B."/>
            <person name="Renner T."/>
            <person name="Rombauts S."/>
            <person name="Rushton P."/>
            <person name="Sanderfoot A."/>
            <person name="Schween G."/>
            <person name="Shiu S.-H."/>
            <person name="Stueber K."/>
            <person name="Theodoulou F.L."/>
            <person name="Tu H."/>
            <person name="Van de Peer Y."/>
            <person name="Verrier P.J."/>
            <person name="Waters E."/>
            <person name="Wood A."/>
            <person name="Yang L."/>
            <person name="Cove D."/>
            <person name="Cuming A."/>
            <person name="Hasebe M."/>
            <person name="Lucas S."/>
            <person name="Mishler D.B."/>
            <person name="Reski R."/>
            <person name="Grigoriev I."/>
            <person name="Quatrano R.S."/>
            <person name="Boore J.L."/>
        </authorList>
    </citation>
    <scope>NUCLEOTIDE SEQUENCE [LARGE SCALE GENOMIC DNA]</scope>
    <source>
        <strain evidence="1 2">cv. Gransden 2004</strain>
    </source>
</reference>
<name>A0A7I3Z8H8_PHYPA</name>
<organism evidence="1 2">
    <name type="scientific">Physcomitrium patens</name>
    <name type="common">Spreading-leaved earth moss</name>
    <name type="synonym">Physcomitrella patens</name>
    <dbReference type="NCBI Taxonomy" id="3218"/>
    <lineage>
        <taxon>Eukaryota</taxon>
        <taxon>Viridiplantae</taxon>
        <taxon>Streptophyta</taxon>
        <taxon>Embryophyta</taxon>
        <taxon>Bryophyta</taxon>
        <taxon>Bryophytina</taxon>
        <taxon>Bryopsida</taxon>
        <taxon>Funariidae</taxon>
        <taxon>Funariales</taxon>
        <taxon>Funariaceae</taxon>
        <taxon>Physcomitrium</taxon>
    </lineage>
</organism>
<dbReference type="Gramene" id="Pp3c2_1700V3.3">
    <property type="protein sequence ID" value="PAC:32933050.CDS.1"/>
    <property type="gene ID" value="Pp3c2_1700"/>
</dbReference>
<sequence>MRAYLSTVSWSCGLNPLCLESFWISVENLTTKLLVRRREAMRGPIPLDSRRCSSLTGCCLNEPFGRSRF</sequence>
<reference evidence="1 2" key="2">
    <citation type="journal article" date="2018" name="Plant J.">
        <title>The Physcomitrella patens chromosome-scale assembly reveals moss genome structure and evolution.</title>
        <authorList>
            <person name="Lang D."/>
            <person name="Ullrich K.K."/>
            <person name="Murat F."/>
            <person name="Fuchs J."/>
            <person name="Jenkins J."/>
            <person name="Haas F.B."/>
            <person name="Piednoel M."/>
            <person name="Gundlach H."/>
            <person name="Van Bel M."/>
            <person name="Meyberg R."/>
            <person name="Vives C."/>
            <person name="Morata J."/>
            <person name="Symeonidi A."/>
            <person name="Hiss M."/>
            <person name="Muchero W."/>
            <person name="Kamisugi Y."/>
            <person name="Saleh O."/>
            <person name="Blanc G."/>
            <person name="Decker E.L."/>
            <person name="van Gessel N."/>
            <person name="Grimwood J."/>
            <person name="Hayes R.D."/>
            <person name="Graham S.W."/>
            <person name="Gunter L.E."/>
            <person name="McDaniel S.F."/>
            <person name="Hoernstein S.N.W."/>
            <person name="Larsson A."/>
            <person name="Li F.W."/>
            <person name="Perroud P.F."/>
            <person name="Phillips J."/>
            <person name="Ranjan P."/>
            <person name="Rokshar D.S."/>
            <person name="Rothfels C.J."/>
            <person name="Schneider L."/>
            <person name="Shu S."/>
            <person name="Stevenson D.W."/>
            <person name="Thummler F."/>
            <person name="Tillich M."/>
            <person name="Villarreal Aguilar J.C."/>
            <person name="Widiez T."/>
            <person name="Wong G.K."/>
            <person name="Wymore A."/>
            <person name="Zhang Y."/>
            <person name="Zimmer A.D."/>
            <person name="Quatrano R.S."/>
            <person name="Mayer K.F.X."/>
            <person name="Goodstein D."/>
            <person name="Casacuberta J.M."/>
            <person name="Vandepoele K."/>
            <person name="Reski R."/>
            <person name="Cuming A.C."/>
            <person name="Tuskan G.A."/>
            <person name="Maumus F."/>
            <person name="Salse J."/>
            <person name="Schmutz J."/>
            <person name="Rensing S.A."/>
        </authorList>
    </citation>
    <scope>NUCLEOTIDE SEQUENCE [LARGE SCALE GENOMIC DNA]</scope>
    <source>
        <strain evidence="1 2">cv. Gransden 2004</strain>
    </source>
</reference>
<dbReference type="EnsemblPlants" id="Pp3c2_1700V3.3">
    <property type="protein sequence ID" value="PAC:32933050.CDS.1"/>
    <property type="gene ID" value="Pp3c2_1700"/>
</dbReference>
<accession>A0A7I3Z8H8</accession>
<keyword evidence="2" id="KW-1185">Reference proteome</keyword>